<reference evidence="2" key="1">
    <citation type="submission" date="2015-04" db="UniProtKB">
        <authorList>
            <consortium name="EnsemblPlants"/>
        </authorList>
    </citation>
    <scope>IDENTIFICATION</scope>
</reference>
<feature type="compositionally biased region" description="Basic residues" evidence="1">
    <location>
        <begin position="1"/>
        <end position="11"/>
    </location>
</feature>
<reference evidence="2" key="2">
    <citation type="submission" date="2018-05" db="EMBL/GenBank/DDBJ databases">
        <title>OgluRS3 (Oryza glumaepatula Reference Sequence Version 3).</title>
        <authorList>
            <person name="Zhang J."/>
            <person name="Kudrna D."/>
            <person name="Lee S."/>
            <person name="Talag J."/>
            <person name="Welchert J."/>
            <person name="Wing R.A."/>
        </authorList>
    </citation>
    <scope>NUCLEOTIDE SEQUENCE [LARGE SCALE GENOMIC DNA]</scope>
</reference>
<proteinExistence type="predicted"/>
<feature type="region of interest" description="Disordered" evidence="1">
    <location>
        <begin position="1"/>
        <end position="79"/>
    </location>
</feature>
<name>A0A0E0BGL2_9ORYZ</name>
<dbReference type="EnsemblPlants" id="OGLUM11G06120.2">
    <property type="protein sequence ID" value="OGLUM11G06120.2"/>
    <property type="gene ID" value="OGLUM11G06120"/>
</dbReference>
<evidence type="ECO:0000313" key="2">
    <source>
        <dbReference type="EnsemblPlants" id="OGLUM11G06120.2"/>
    </source>
</evidence>
<dbReference type="AlphaFoldDB" id="A0A0E0BGL2"/>
<protein>
    <submittedName>
        <fullName evidence="2">Uncharacterized protein</fullName>
    </submittedName>
</protein>
<feature type="compositionally biased region" description="Low complexity" evidence="1">
    <location>
        <begin position="19"/>
        <end position="31"/>
    </location>
</feature>
<organism evidence="2">
    <name type="scientific">Oryza glumipatula</name>
    <dbReference type="NCBI Taxonomy" id="40148"/>
    <lineage>
        <taxon>Eukaryota</taxon>
        <taxon>Viridiplantae</taxon>
        <taxon>Streptophyta</taxon>
        <taxon>Embryophyta</taxon>
        <taxon>Tracheophyta</taxon>
        <taxon>Spermatophyta</taxon>
        <taxon>Magnoliopsida</taxon>
        <taxon>Liliopsida</taxon>
        <taxon>Poales</taxon>
        <taxon>Poaceae</taxon>
        <taxon>BOP clade</taxon>
        <taxon>Oryzoideae</taxon>
        <taxon>Oryzeae</taxon>
        <taxon>Oryzinae</taxon>
        <taxon>Oryza</taxon>
    </lineage>
</organism>
<accession>A0A0E0BGL2</accession>
<keyword evidence="3" id="KW-1185">Reference proteome</keyword>
<sequence>MPTRAATRRHTALSAAIPSSSSRQWGSSSGGRPLRRLPRASTSVAARARGVRGGAKPTPSWRSPSIRSGRARPDGASPLRVRLRPGIEGCRPCELKGAAVAKIQGRRSPPRLHALQLWLKIQGIPGIGGQGINPNASPRQLERKIGQLQDLKNSAQEVSSDDTLQMFHESILQSSHSLEEPHATLKRATDSSRLQCLSEDVAMLCCMNAQI</sequence>
<evidence type="ECO:0000313" key="3">
    <source>
        <dbReference type="Proteomes" id="UP000026961"/>
    </source>
</evidence>
<dbReference type="Proteomes" id="UP000026961">
    <property type="component" value="Chromosome 11"/>
</dbReference>
<evidence type="ECO:0000256" key="1">
    <source>
        <dbReference type="SAM" id="MobiDB-lite"/>
    </source>
</evidence>
<dbReference type="Gramene" id="OGLUM11G06120.2">
    <property type="protein sequence ID" value="OGLUM11G06120.2"/>
    <property type="gene ID" value="OGLUM11G06120"/>
</dbReference>